<evidence type="ECO:0000256" key="6">
    <source>
        <dbReference type="ARBA" id="ARBA00048707"/>
    </source>
</evidence>
<dbReference type="GO" id="GO:0072344">
    <property type="term" value="P:rescue of stalled ribosome"/>
    <property type="evidence" value="ECO:0007669"/>
    <property type="project" value="UniProtKB-UniRule"/>
</dbReference>
<keyword evidence="2 8" id="KW-0820">tRNA-binding</keyword>
<dbReference type="Pfam" id="PF01195">
    <property type="entry name" value="Pept_tRNA_hydro"/>
    <property type="match status" value="1"/>
</dbReference>
<evidence type="ECO:0000256" key="1">
    <source>
        <dbReference type="ARBA" id="ARBA00013260"/>
    </source>
</evidence>
<dbReference type="InterPro" id="IPR001328">
    <property type="entry name" value="Pept_tRNA_hydro"/>
</dbReference>
<keyword evidence="3 8" id="KW-0378">Hydrolase</keyword>
<dbReference type="GO" id="GO:0005737">
    <property type="term" value="C:cytoplasm"/>
    <property type="evidence" value="ECO:0007669"/>
    <property type="project" value="UniProtKB-SubCell"/>
</dbReference>
<comment type="function">
    <text evidence="8">Hydrolyzes ribosome-free peptidyl-tRNAs (with 1 or more amino acids incorporated), which drop off the ribosome during protein synthesis, or as a result of ribosome stalling.</text>
</comment>
<keyword evidence="8" id="KW-0963">Cytoplasm</keyword>
<dbReference type="FunFam" id="3.40.50.1470:FF:000001">
    <property type="entry name" value="Peptidyl-tRNA hydrolase"/>
    <property type="match status" value="1"/>
</dbReference>
<dbReference type="RefSeq" id="WP_092588915.1">
    <property type="nucleotide sequence ID" value="NZ_FMWL01000001.1"/>
</dbReference>
<dbReference type="EC" id="3.1.1.29" evidence="1 8"/>
<dbReference type="EMBL" id="FMWL01000001">
    <property type="protein sequence ID" value="SCZ76139.1"/>
    <property type="molecule type" value="Genomic_DNA"/>
</dbReference>
<dbReference type="HAMAP" id="MF_00083">
    <property type="entry name" value="Pept_tRNA_hydro_bact"/>
    <property type="match status" value="1"/>
</dbReference>
<reference evidence="11 12" key="1">
    <citation type="submission" date="2016-10" db="EMBL/GenBank/DDBJ databases">
        <authorList>
            <person name="de Groot N.N."/>
        </authorList>
    </citation>
    <scope>NUCLEOTIDE SEQUENCE [LARGE SCALE GENOMIC DNA]</scope>
    <source>
        <strain evidence="11 12">DSM 2784</strain>
    </source>
</reference>
<keyword evidence="12" id="KW-1185">Reference proteome</keyword>
<comment type="similarity">
    <text evidence="5 8 10">Belongs to the PTH family.</text>
</comment>
<dbReference type="Gene3D" id="3.40.50.1470">
    <property type="entry name" value="Peptidyl-tRNA hydrolase"/>
    <property type="match status" value="1"/>
</dbReference>
<dbReference type="SUPFAM" id="SSF53178">
    <property type="entry name" value="Peptidyl-tRNA hydrolase-like"/>
    <property type="match status" value="1"/>
</dbReference>
<name>A0A1G5RS97_9FIRM</name>
<dbReference type="PANTHER" id="PTHR17224:SF1">
    <property type="entry name" value="PEPTIDYL-TRNA HYDROLASE"/>
    <property type="match status" value="1"/>
</dbReference>
<dbReference type="Proteomes" id="UP000199208">
    <property type="component" value="Unassembled WGS sequence"/>
</dbReference>
<dbReference type="GO" id="GO:0000049">
    <property type="term" value="F:tRNA binding"/>
    <property type="evidence" value="ECO:0007669"/>
    <property type="project" value="UniProtKB-UniRule"/>
</dbReference>
<dbReference type="InterPro" id="IPR036416">
    <property type="entry name" value="Pept_tRNA_hydro_sf"/>
</dbReference>
<dbReference type="InterPro" id="IPR018171">
    <property type="entry name" value="Pept_tRNA_hydro_CS"/>
</dbReference>
<comment type="function">
    <text evidence="8">Catalyzes the release of premature peptidyl moieties from peptidyl-tRNA molecules trapped in stalled 50S ribosomal subunits, and thus maintains levels of free tRNAs and 50S ribosomes.</text>
</comment>
<dbReference type="PANTHER" id="PTHR17224">
    <property type="entry name" value="PEPTIDYL-TRNA HYDROLASE"/>
    <property type="match status" value="1"/>
</dbReference>
<evidence type="ECO:0000256" key="8">
    <source>
        <dbReference type="HAMAP-Rule" id="MF_00083"/>
    </source>
</evidence>
<evidence type="ECO:0000256" key="9">
    <source>
        <dbReference type="RuleBase" id="RU000673"/>
    </source>
</evidence>
<comment type="subcellular location">
    <subcellularLocation>
        <location evidence="8">Cytoplasm</location>
    </subcellularLocation>
</comment>
<evidence type="ECO:0000256" key="2">
    <source>
        <dbReference type="ARBA" id="ARBA00022555"/>
    </source>
</evidence>
<evidence type="ECO:0000313" key="11">
    <source>
        <dbReference type="EMBL" id="SCZ76139.1"/>
    </source>
</evidence>
<evidence type="ECO:0000313" key="12">
    <source>
        <dbReference type="Proteomes" id="UP000199208"/>
    </source>
</evidence>
<evidence type="ECO:0000256" key="4">
    <source>
        <dbReference type="ARBA" id="ARBA00022884"/>
    </source>
</evidence>
<organism evidence="11 12">
    <name type="scientific">Acidaminobacter hydrogenoformans DSM 2784</name>
    <dbReference type="NCBI Taxonomy" id="1120920"/>
    <lineage>
        <taxon>Bacteria</taxon>
        <taxon>Bacillati</taxon>
        <taxon>Bacillota</taxon>
        <taxon>Clostridia</taxon>
        <taxon>Peptostreptococcales</taxon>
        <taxon>Acidaminobacteraceae</taxon>
        <taxon>Acidaminobacter</taxon>
    </lineage>
</organism>
<dbReference type="OrthoDB" id="9800507at2"/>
<dbReference type="GO" id="GO:0004045">
    <property type="term" value="F:peptidyl-tRNA hydrolase activity"/>
    <property type="evidence" value="ECO:0007669"/>
    <property type="project" value="UniProtKB-UniRule"/>
</dbReference>
<dbReference type="STRING" id="1120920.SAMN03080599_00088"/>
<feature type="binding site" evidence="8">
    <location>
        <position position="112"/>
    </location>
    <ligand>
        <name>tRNA</name>
        <dbReference type="ChEBI" id="CHEBI:17843"/>
    </ligand>
</feature>
<feature type="site" description="Discriminates between blocked and unblocked aminoacyl-tRNA" evidence="8">
    <location>
        <position position="9"/>
    </location>
</feature>
<dbReference type="AlphaFoldDB" id="A0A1G5RS97"/>
<keyword evidence="4 8" id="KW-0694">RNA-binding</keyword>
<proteinExistence type="inferred from homology"/>
<sequence length="193" mass="21451">MYLIVGLGNPGKKYDATRHNVGFEAIDVLADRLSVKVSKIKFKALTGEAVYKGEKVILAKPQTFMNLSGEAVHDMMRYYDIPISNLIVIYDDFDTEIGRIRIRKSGSAGSHNGMKHIIYRLLDEQFPRIRIGIGRPGPGWIMADFVLSRFEKDQVPMVIEAVKSAADAALCIVDSGVDLAMNRFNTKGQEGSK</sequence>
<feature type="active site" description="Proton acceptor" evidence="8">
    <location>
        <position position="19"/>
    </location>
</feature>
<protein>
    <recommendedName>
        <fullName evidence="7 8">Peptidyl-tRNA hydrolase</fullName>
        <shortName evidence="8">Pth</shortName>
        <ecNumber evidence="1 8">3.1.1.29</ecNumber>
    </recommendedName>
</protein>
<dbReference type="PROSITE" id="PS01195">
    <property type="entry name" value="PEPT_TRNA_HYDROL_1"/>
    <property type="match status" value="1"/>
</dbReference>
<evidence type="ECO:0000256" key="5">
    <source>
        <dbReference type="ARBA" id="ARBA00038063"/>
    </source>
</evidence>
<feature type="site" description="Stabilizes the basic form of H active site to accept a proton" evidence="8">
    <location>
        <position position="91"/>
    </location>
</feature>
<comment type="catalytic activity">
    <reaction evidence="6 8 9">
        <text>an N-acyl-L-alpha-aminoacyl-tRNA + H2O = an N-acyl-L-amino acid + a tRNA + H(+)</text>
        <dbReference type="Rhea" id="RHEA:54448"/>
        <dbReference type="Rhea" id="RHEA-COMP:10123"/>
        <dbReference type="Rhea" id="RHEA-COMP:13883"/>
        <dbReference type="ChEBI" id="CHEBI:15377"/>
        <dbReference type="ChEBI" id="CHEBI:15378"/>
        <dbReference type="ChEBI" id="CHEBI:59874"/>
        <dbReference type="ChEBI" id="CHEBI:78442"/>
        <dbReference type="ChEBI" id="CHEBI:138191"/>
        <dbReference type="EC" id="3.1.1.29"/>
    </reaction>
</comment>
<feature type="binding site" evidence="8">
    <location>
        <position position="66"/>
    </location>
    <ligand>
        <name>tRNA</name>
        <dbReference type="ChEBI" id="CHEBI:17843"/>
    </ligand>
</feature>
<evidence type="ECO:0000256" key="7">
    <source>
        <dbReference type="ARBA" id="ARBA00050038"/>
    </source>
</evidence>
<dbReference type="CDD" id="cd00462">
    <property type="entry name" value="PTH"/>
    <property type="match status" value="1"/>
</dbReference>
<comment type="subunit">
    <text evidence="8">Monomer.</text>
</comment>
<evidence type="ECO:0000256" key="3">
    <source>
        <dbReference type="ARBA" id="ARBA00022801"/>
    </source>
</evidence>
<feature type="binding site" evidence="8">
    <location>
        <position position="64"/>
    </location>
    <ligand>
        <name>tRNA</name>
        <dbReference type="ChEBI" id="CHEBI:17843"/>
    </ligand>
</feature>
<gene>
    <name evidence="8" type="primary">pth</name>
    <name evidence="11" type="ORF">SAMN03080599_00088</name>
</gene>
<feature type="binding site" evidence="8">
    <location>
        <position position="14"/>
    </location>
    <ligand>
        <name>tRNA</name>
        <dbReference type="ChEBI" id="CHEBI:17843"/>
    </ligand>
</feature>
<accession>A0A1G5RS97</accession>
<dbReference type="NCBIfam" id="TIGR00447">
    <property type="entry name" value="pth"/>
    <property type="match status" value="1"/>
</dbReference>
<evidence type="ECO:0000256" key="10">
    <source>
        <dbReference type="RuleBase" id="RU004320"/>
    </source>
</evidence>
<dbReference type="GO" id="GO:0006515">
    <property type="term" value="P:protein quality control for misfolded or incompletely synthesized proteins"/>
    <property type="evidence" value="ECO:0007669"/>
    <property type="project" value="UniProtKB-UniRule"/>
</dbReference>